<organism evidence="1 2">
    <name type="scientific">Brachionus plicatilis</name>
    <name type="common">Marine rotifer</name>
    <name type="synonym">Brachionus muelleri</name>
    <dbReference type="NCBI Taxonomy" id="10195"/>
    <lineage>
        <taxon>Eukaryota</taxon>
        <taxon>Metazoa</taxon>
        <taxon>Spiralia</taxon>
        <taxon>Gnathifera</taxon>
        <taxon>Rotifera</taxon>
        <taxon>Eurotatoria</taxon>
        <taxon>Monogononta</taxon>
        <taxon>Pseudotrocha</taxon>
        <taxon>Ploima</taxon>
        <taxon>Brachionidae</taxon>
        <taxon>Brachionus</taxon>
    </lineage>
</organism>
<dbReference type="AlphaFoldDB" id="A0A3M7QKJ3"/>
<protein>
    <submittedName>
        <fullName evidence="1">Uncharacterized protein</fullName>
    </submittedName>
</protein>
<comment type="caution">
    <text evidence="1">The sequence shown here is derived from an EMBL/GenBank/DDBJ whole genome shotgun (WGS) entry which is preliminary data.</text>
</comment>
<keyword evidence="2" id="KW-1185">Reference proteome</keyword>
<gene>
    <name evidence="1" type="ORF">BpHYR1_020266</name>
</gene>
<proteinExistence type="predicted"/>
<sequence>MSRSEKNYPKTMCVKISNEKLQIEGKIGRVLNSMTTYDILEMALYNLWVHIAQARYIGKTFLNTLSKVDMLTRFMIEIGSIQRYTEHFLYPRPLGSV</sequence>
<reference evidence="1 2" key="1">
    <citation type="journal article" date="2018" name="Sci. Rep.">
        <title>Genomic signatures of local adaptation to the degree of environmental predictability in rotifers.</title>
        <authorList>
            <person name="Franch-Gras L."/>
            <person name="Hahn C."/>
            <person name="Garcia-Roger E.M."/>
            <person name="Carmona M.J."/>
            <person name="Serra M."/>
            <person name="Gomez A."/>
        </authorList>
    </citation>
    <scope>NUCLEOTIDE SEQUENCE [LARGE SCALE GENOMIC DNA]</scope>
    <source>
        <strain evidence="1">HYR1</strain>
    </source>
</reference>
<dbReference type="EMBL" id="REGN01005946">
    <property type="protein sequence ID" value="RNA11485.1"/>
    <property type="molecule type" value="Genomic_DNA"/>
</dbReference>
<accession>A0A3M7QKJ3</accession>
<name>A0A3M7QKJ3_BRAPC</name>
<evidence type="ECO:0000313" key="2">
    <source>
        <dbReference type="Proteomes" id="UP000276133"/>
    </source>
</evidence>
<dbReference type="Proteomes" id="UP000276133">
    <property type="component" value="Unassembled WGS sequence"/>
</dbReference>
<evidence type="ECO:0000313" key="1">
    <source>
        <dbReference type="EMBL" id="RNA11485.1"/>
    </source>
</evidence>